<evidence type="ECO:0000259" key="3">
    <source>
        <dbReference type="Pfam" id="PF19913"/>
    </source>
</evidence>
<feature type="transmembrane region" description="Helical" evidence="2">
    <location>
        <begin position="408"/>
        <end position="426"/>
    </location>
</feature>
<dbReference type="Proteomes" id="UP000192223">
    <property type="component" value="Unplaced"/>
</dbReference>
<dbReference type="PRINTS" id="PR02060">
    <property type="entry name" value="WOLFFAMILY"/>
</dbReference>
<dbReference type="GO" id="GO:0055074">
    <property type="term" value="P:calcium ion homeostasis"/>
    <property type="evidence" value="ECO:0007669"/>
    <property type="project" value="TreeGrafter"/>
</dbReference>
<feature type="domain" description="Wolframin OB-fold" evidence="3">
    <location>
        <begin position="729"/>
        <end position="842"/>
    </location>
</feature>
<dbReference type="InterPro" id="IPR045458">
    <property type="entry name" value="Wolframin_Sel1-like_rpt"/>
</dbReference>
<feature type="transmembrane region" description="Helical" evidence="2">
    <location>
        <begin position="553"/>
        <end position="574"/>
    </location>
</feature>
<name>A0A7F5REU6_AGRPL</name>
<accession>A0A7F5REU6</accession>
<evidence type="ECO:0000259" key="5">
    <source>
        <dbReference type="Pfam" id="PF20053"/>
    </source>
</evidence>
<dbReference type="InParanoid" id="A0A7F5REU6"/>
<feature type="transmembrane region" description="Helical" evidence="2">
    <location>
        <begin position="519"/>
        <end position="541"/>
    </location>
</feature>
<proteinExistence type="predicted"/>
<dbReference type="CTD" id="7466"/>
<keyword evidence="2" id="KW-0812">Transmembrane</keyword>
<keyword evidence="2" id="KW-1133">Transmembrane helix</keyword>
<gene>
    <name evidence="7" type="primary">LOC108737648</name>
</gene>
<dbReference type="Pfam" id="PF19914">
    <property type="entry name" value="WEF-hand"/>
    <property type="match status" value="1"/>
</dbReference>
<dbReference type="InterPro" id="IPR045461">
    <property type="entry name" value="Wolframin_OB_fold"/>
</dbReference>
<dbReference type="Pfam" id="PF20053">
    <property type="entry name" value="WC-rich"/>
    <property type="match status" value="1"/>
</dbReference>
<dbReference type="PANTHER" id="PTHR13098:SF3">
    <property type="entry name" value="WOLFRAMIN"/>
    <property type="match status" value="1"/>
</dbReference>
<feature type="transmembrane region" description="Helical" evidence="2">
    <location>
        <begin position="357"/>
        <end position="374"/>
    </location>
</feature>
<keyword evidence="6" id="KW-1185">Reference proteome</keyword>
<feature type="transmembrane region" description="Helical" evidence="2">
    <location>
        <begin position="380"/>
        <end position="401"/>
    </location>
</feature>
<dbReference type="RefSeq" id="XP_025834504.1">
    <property type="nucleotide sequence ID" value="XM_025978719.1"/>
</dbReference>
<dbReference type="Gene3D" id="1.25.40.10">
    <property type="entry name" value="Tetratricopeptide repeat domain"/>
    <property type="match status" value="1"/>
</dbReference>
<dbReference type="KEGG" id="apln:108737648"/>
<keyword evidence="2" id="KW-0472">Membrane</keyword>
<dbReference type="Pfam" id="PF20023">
    <property type="entry name" value="WSLR"/>
    <property type="match status" value="2"/>
</dbReference>
<evidence type="ECO:0000313" key="6">
    <source>
        <dbReference type="Proteomes" id="UP000192223"/>
    </source>
</evidence>
<dbReference type="GO" id="GO:0030968">
    <property type="term" value="P:endoplasmic reticulum unfolded protein response"/>
    <property type="evidence" value="ECO:0007669"/>
    <property type="project" value="TreeGrafter"/>
</dbReference>
<dbReference type="GeneID" id="108737648"/>
<sequence length="842" mass="96939">MAGVMPTKRSSGRKQWTIHDGPRGSLKRLRSQLASDGCAESQVVLAKQLLEEQCELDVEKNENARLGVYWLLKASEQGNTEATDLLKQCLKTGKGITEQNYMDVKTCINMTQDEKIARKAAREMFASLSNGEDYITSEQLQKRMLEIDKQSQLKEKPLEDFEDPNNVDLAENYQEQTSESEEETDWSQRSDGYNEKLTEDHVVAAAVDYSHGNLPLVNRILCLTEPNLRALDHIPFIQRSILHPFLAFRILYYKTIKVCGRKAFFKYFPILKTETQFFLVVLLYLFVSSDNFVFFLPMAVFYVSFIFMALTTFQMLQVKRDYSDYRVWTRLFLTYSGGSLNSNRVEFQFICNNLRPFGHFFVSLLVNMSVHPIISNQWLPYSELTIISFCLTFMTLFSFTFRERKRHLDLLLFLSFSVNVVARYPYETDAVVTQGWRFLELNVPNFASYVIGNSVEFCINFRVLFYLFIPFLLLIIARQENWRGIYKFLIPHCVTLSWLQMVIVNSQGATMYGLLRATLALVGVVLFLPLAGVTSIVLPAAALTKYLLTCNSLYNVAMFVGFSAVGLSLSFILAKSRFNKCTALLQVALGIVAFIVLMNSVIHEKSISINTFSEKHVPSSISWEQYQNYCYETSWESQNVASTQIKCAKLASFLVDWEGYVSEIMITEINNSYKNIIDKFPRSIRTFLYCYFGDQMQHECDKVSQTLEDDCLIFYDIIKSKLPCHLDKYNVYQFQIDVRMPTGIWGKATTISLLLNNDFKNFTMELMPDDKIKFKGELASFLGKRNVIVNVNEIECLSCQNPNLSKISLNCHNLPLNYFSNLINIGIKDVLNFILKPFVIFK</sequence>
<dbReference type="InterPro" id="IPR011990">
    <property type="entry name" value="TPR-like_helical_dom_sf"/>
</dbReference>
<evidence type="ECO:0000259" key="4">
    <source>
        <dbReference type="Pfam" id="PF19914"/>
    </source>
</evidence>
<feature type="transmembrane region" description="Helical" evidence="2">
    <location>
        <begin position="446"/>
        <end position="477"/>
    </location>
</feature>
<dbReference type="InterPro" id="IPR045460">
    <property type="entry name" value="Wolframin_EF-hand"/>
</dbReference>
<dbReference type="InterPro" id="IPR026209">
    <property type="entry name" value="Wolframin_fam"/>
</dbReference>
<organism evidence="6 7">
    <name type="scientific">Agrilus planipennis</name>
    <name type="common">Emerald ash borer</name>
    <name type="synonym">Agrilus marcopoli</name>
    <dbReference type="NCBI Taxonomy" id="224129"/>
    <lineage>
        <taxon>Eukaryota</taxon>
        <taxon>Metazoa</taxon>
        <taxon>Ecdysozoa</taxon>
        <taxon>Arthropoda</taxon>
        <taxon>Hexapoda</taxon>
        <taxon>Insecta</taxon>
        <taxon>Pterygota</taxon>
        <taxon>Neoptera</taxon>
        <taxon>Endopterygota</taxon>
        <taxon>Coleoptera</taxon>
        <taxon>Polyphaga</taxon>
        <taxon>Elateriformia</taxon>
        <taxon>Buprestoidea</taxon>
        <taxon>Buprestidae</taxon>
        <taxon>Agrilinae</taxon>
        <taxon>Agrilus</taxon>
    </lineage>
</organism>
<feature type="domain" description="Wolframin EF-hand" evidence="4">
    <location>
        <begin position="117"/>
        <end position="210"/>
    </location>
</feature>
<dbReference type="AlphaFoldDB" id="A0A7F5REU6"/>
<evidence type="ECO:0000256" key="1">
    <source>
        <dbReference type="SAM" id="MobiDB-lite"/>
    </source>
</evidence>
<dbReference type="Pfam" id="PF19913">
    <property type="entry name" value="WCOB"/>
    <property type="match status" value="1"/>
</dbReference>
<dbReference type="FunCoup" id="A0A7F5REU6">
    <property type="interactions" value="412"/>
</dbReference>
<protein>
    <submittedName>
        <fullName evidence="7">Wolframin</fullName>
    </submittedName>
</protein>
<evidence type="ECO:0000313" key="7">
    <source>
        <dbReference type="RefSeq" id="XP_025834504.1"/>
    </source>
</evidence>
<feature type="domain" description="Wolframin cysteine-rich" evidence="5">
    <location>
        <begin position="623"/>
        <end position="727"/>
    </location>
</feature>
<feature type="transmembrane region" description="Helical" evidence="2">
    <location>
        <begin position="292"/>
        <end position="316"/>
    </location>
</feature>
<dbReference type="GO" id="GO:0005789">
    <property type="term" value="C:endoplasmic reticulum membrane"/>
    <property type="evidence" value="ECO:0007669"/>
    <property type="project" value="TreeGrafter"/>
</dbReference>
<evidence type="ECO:0000256" key="2">
    <source>
        <dbReference type="SAM" id="Phobius"/>
    </source>
</evidence>
<feature type="transmembrane region" description="Helical" evidence="2">
    <location>
        <begin position="581"/>
        <end position="602"/>
    </location>
</feature>
<feature type="region of interest" description="Disordered" evidence="1">
    <location>
        <begin position="1"/>
        <end position="21"/>
    </location>
</feature>
<feature type="transmembrane region" description="Helical" evidence="2">
    <location>
        <begin position="264"/>
        <end position="286"/>
    </location>
</feature>
<dbReference type="OrthoDB" id="5865303at2759"/>
<dbReference type="PANTHER" id="PTHR13098">
    <property type="entry name" value="WOLFRAMIN"/>
    <property type="match status" value="1"/>
</dbReference>
<dbReference type="InterPro" id="IPR045400">
    <property type="entry name" value="Wolframin_Cys-rich"/>
</dbReference>
<reference evidence="7" key="1">
    <citation type="submission" date="2025-08" db="UniProtKB">
        <authorList>
            <consortium name="RefSeq"/>
        </authorList>
    </citation>
    <scope>IDENTIFICATION</scope>
    <source>
        <tissue evidence="7">Entire body</tissue>
    </source>
</reference>